<protein>
    <submittedName>
        <fullName evidence="2">Uncharacterized protein</fullName>
    </submittedName>
</protein>
<organism evidence="2">
    <name type="scientific">uncultured Rubrobacteraceae bacterium</name>
    <dbReference type="NCBI Taxonomy" id="349277"/>
    <lineage>
        <taxon>Bacteria</taxon>
        <taxon>Bacillati</taxon>
        <taxon>Actinomycetota</taxon>
        <taxon>Rubrobacteria</taxon>
        <taxon>Rubrobacterales</taxon>
        <taxon>Rubrobacteraceae</taxon>
        <taxon>environmental samples</taxon>
    </lineage>
</organism>
<gene>
    <name evidence="2" type="ORF">AVDCRST_MAG03-1800</name>
</gene>
<evidence type="ECO:0000313" key="2">
    <source>
        <dbReference type="EMBL" id="CAA9409949.1"/>
    </source>
</evidence>
<evidence type="ECO:0000256" key="1">
    <source>
        <dbReference type="SAM" id="MobiDB-lite"/>
    </source>
</evidence>
<dbReference type="AlphaFoldDB" id="A0A6J4PDP3"/>
<dbReference type="EMBL" id="CADCUT010000113">
    <property type="protein sequence ID" value="CAA9409949.1"/>
    <property type="molecule type" value="Genomic_DNA"/>
</dbReference>
<name>A0A6J4PDP3_9ACTN</name>
<proteinExistence type="predicted"/>
<accession>A0A6J4PDP3</accession>
<feature type="region of interest" description="Disordered" evidence="1">
    <location>
        <begin position="16"/>
        <end position="44"/>
    </location>
</feature>
<sequence length="44" mass="5047">MRYATGLYPMLRPARRRAWRPPDSSRERRPGGFAISGVLLTSEN</sequence>
<reference evidence="2" key="1">
    <citation type="submission" date="2020-02" db="EMBL/GenBank/DDBJ databases">
        <authorList>
            <person name="Meier V. D."/>
        </authorList>
    </citation>
    <scope>NUCLEOTIDE SEQUENCE</scope>
    <source>
        <strain evidence="2">AVDCRST_MAG03</strain>
    </source>
</reference>